<dbReference type="EMBL" id="OW659496">
    <property type="protein sequence ID" value="CAH2763334.1"/>
    <property type="molecule type" value="Genomic_DNA"/>
</dbReference>
<name>A0AAU9VIU1_9FIRM</name>
<organism evidence="2 4">
    <name type="scientific">Erysipelothrix amsterdamensis</name>
    <dbReference type="NCBI Taxonomy" id="2929157"/>
    <lineage>
        <taxon>Bacteria</taxon>
        <taxon>Bacillati</taxon>
        <taxon>Bacillota</taxon>
        <taxon>Erysipelotrichia</taxon>
        <taxon>Erysipelotrichales</taxon>
        <taxon>Erysipelotrichaceae</taxon>
        <taxon>Erysipelothrix</taxon>
    </lineage>
</organism>
<evidence type="ECO:0000313" key="1">
    <source>
        <dbReference type="EMBL" id="CAH2763334.1"/>
    </source>
</evidence>
<dbReference type="Proteomes" id="UP001154095">
    <property type="component" value="Chromosome"/>
</dbReference>
<evidence type="ECO:0000313" key="2">
    <source>
        <dbReference type="EMBL" id="CAH2763376.1"/>
    </source>
</evidence>
<evidence type="ECO:0000313" key="3">
    <source>
        <dbReference type="Proteomes" id="UP001154095"/>
    </source>
</evidence>
<dbReference type="Pfam" id="PF08843">
    <property type="entry name" value="AbiEii"/>
    <property type="match status" value="1"/>
</dbReference>
<keyword evidence="3" id="KW-1185">Reference proteome</keyword>
<proteinExistence type="predicted"/>
<dbReference type="Proteomes" id="UP001154111">
    <property type="component" value="Chromosome"/>
</dbReference>
<sequence>MRTSEQLKGYLRNLAKEKNISAQELLQIFMFERLIERLSLSEYRNHIVLKGGLLVASLIGIDERTTMDMDTTIVGYPVTEESMETLIEDIIKVELDDGIQFEFLGLNPIRKNDDYSNYTIKLEATYQEIRVPLKIDVTTGDAITPREIAYDYYLSFEGRTVSIYSYPIETVLAEKLETILSRNVTNTRARDFYDIYLLYNTQWEKVDISDLKEALIATGTNRDSLDEIDAYSEIMEDISTSRTIITSWERYQSENAYAREIELKNILIVISNILELLNLDDK</sequence>
<dbReference type="EMBL" id="OW659477">
    <property type="protein sequence ID" value="CAH2763376.1"/>
    <property type="molecule type" value="Genomic_DNA"/>
</dbReference>
<protein>
    <submittedName>
        <fullName evidence="2">Nucleotidyl transferase AbiEii/AbiGii toxin family protein</fullName>
    </submittedName>
</protein>
<keyword evidence="2" id="KW-0808">Transferase</keyword>
<dbReference type="InterPro" id="IPR014942">
    <property type="entry name" value="AbiEii"/>
</dbReference>
<evidence type="ECO:0000313" key="4">
    <source>
        <dbReference type="Proteomes" id="UP001154111"/>
    </source>
</evidence>
<reference evidence="2" key="1">
    <citation type="submission" date="2022-04" db="EMBL/GenBank/DDBJ databases">
        <authorList>
            <person name="Forde T."/>
        </authorList>
    </citation>
    <scope>NUCLEOTIDE SEQUENCE</scope>
    <source>
        <strain evidence="2">A18Y016a</strain>
        <strain evidence="1">A18Y020d</strain>
    </source>
</reference>
<gene>
    <name evidence="2" type="ORF">ERYAMS2_01694</name>
    <name evidence="1" type="ORF">ERYAMS_01399</name>
</gene>
<accession>A0AAU9VIU1</accession>
<dbReference type="AlphaFoldDB" id="A0AAU9VIU1"/>
<dbReference type="GO" id="GO:0016740">
    <property type="term" value="F:transferase activity"/>
    <property type="evidence" value="ECO:0007669"/>
    <property type="project" value="UniProtKB-KW"/>
</dbReference>